<keyword evidence="1" id="KW-1133">Transmembrane helix</keyword>
<evidence type="ECO:0000313" key="2">
    <source>
        <dbReference type="EMBL" id="PHV68277.1"/>
    </source>
</evidence>
<keyword evidence="1" id="KW-0472">Membrane</keyword>
<dbReference type="Proteomes" id="UP000225108">
    <property type="component" value="Unassembled WGS sequence"/>
</dbReference>
<dbReference type="AlphaFoldDB" id="A0A2G3PR11"/>
<proteinExistence type="predicted"/>
<organism evidence="2 3">
    <name type="scientific">Williamsia marianensis</name>
    <dbReference type="NCBI Taxonomy" id="85044"/>
    <lineage>
        <taxon>Bacteria</taxon>
        <taxon>Bacillati</taxon>
        <taxon>Actinomycetota</taxon>
        <taxon>Actinomycetes</taxon>
        <taxon>Mycobacteriales</taxon>
        <taxon>Nocardiaceae</taxon>
        <taxon>Williamsia</taxon>
    </lineage>
</organism>
<accession>A0A2G3PR11</accession>
<gene>
    <name evidence="2" type="ORF">CSW57_03285</name>
</gene>
<dbReference type="Pfam" id="PF11209">
    <property type="entry name" value="LmeA"/>
    <property type="match status" value="1"/>
</dbReference>
<sequence>MGRYPLTSRQRESSPAVAGRVAGWTESIHRGESLRKLAVGVLITLLVATIADFASAAYAEYRYSTALREASDLEFDPEITISGFPFVDQATGDTYDQIGITARGADLGDGRRGDLRSKLSDVRRADGEWVIGQNTELTADKATASLKIDSVNLGRFLGIVDLTVTTPAPEDKAGGGGPGDGILSTSNGVIMTGTVNVSDPRNSRHSSAQRREKVSVAVDLSVRGGALHIDARNLYSGPAEHVKSDVPSGAEPMVLAQFTKTLPVLPLPWSMPAVKAASQGSDVVLEAEPAPLVATARDFWQGPSRGGRTLR</sequence>
<evidence type="ECO:0000313" key="3">
    <source>
        <dbReference type="Proteomes" id="UP000225108"/>
    </source>
</evidence>
<evidence type="ECO:0008006" key="4">
    <source>
        <dbReference type="Google" id="ProtNLM"/>
    </source>
</evidence>
<comment type="caution">
    <text evidence="2">The sequence shown here is derived from an EMBL/GenBank/DDBJ whole genome shotgun (WGS) entry which is preliminary data.</text>
</comment>
<name>A0A2G3PR11_WILMA</name>
<reference evidence="2 3" key="1">
    <citation type="submission" date="2017-10" db="EMBL/GenBank/DDBJ databases">
        <title>The draft genome sequence of Williamsia sp. BULT 1.1 isolated from the semi-arid grassland soils from South Africa.</title>
        <authorList>
            <person name="Kabwe M.H."/>
            <person name="Govender N."/>
            <person name="Mutseka Lunga P."/>
            <person name="Vikram S."/>
            <person name="Makhalanyane T.P."/>
        </authorList>
    </citation>
    <scope>NUCLEOTIDE SEQUENCE [LARGE SCALE GENOMIC DNA]</scope>
    <source>
        <strain evidence="2 3">BULT 1.1</strain>
    </source>
</reference>
<dbReference type="InterPro" id="IPR021373">
    <property type="entry name" value="DUF2993"/>
</dbReference>
<protein>
    <recommendedName>
        <fullName evidence="4">DUF2993 domain-containing protein</fullName>
    </recommendedName>
</protein>
<dbReference type="EMBL" id="PEBD01000004">
    <property type="protein sequence ID" value="PHV68277.1"/>
    <property type="molecule type" value="Genomic_DNA"/>
</dbReference>
<keyword evidence="1" id="KW-0812">Transmembrane</keyword>
<feature type="transmembrane region" description="Helical" evidence="1">
    <location>
        <begin position="37"/>
        <end position="59"/>
    </location>
</feature>
<evidence type="ECO:0000256" key="1">
    <source>
        <dbReference type="SAM" id="Phobius"/>
    </source>
</evidence>